<protein>
    <submittedName>
        <fullName evidence="1">Uncharacterized protein</fullName>
    </submittedName>
</protein>
<dbReference type="STRING" id="1702221.AALO17_16760"/>
<organism evidence="1 2">
    <name type="scientific">Faecalibaculum rodentium</name>
    <dbReference type="NCBI Taxonomy" id="1702221"/>
    <lineage>
        <taxon>Bacteria</taxon>
        <taxon>Bacillati</taxon>
        <taxon>Bacillota</taxon>
        <taxon>Erysipelotrichia</taxon>
        <taxon>Erysipelotrichales</taxon>
        <taxon>Erysipelotrichaceae</taxon>
        <taxon>Faecalibaculum</taxon>
    </lineage>
</organism>
<keyword evidence="2" id="KW-1185">Reference proteome</keyword>
<dbReference type="AlphaFoldDB" id="A0A140DVY3"/>
<evidence type="ECO:0000313" key="1">
    <source>
        <dbReference type="EMBL" id="AMK54810.1"/>
    </source>
</evidence>
<dbReference type="EMBL" id="CP011391">
    <property type="protein sequence ID" value="AMK54810.1"/>
    <property type="molecule type" value="Genomic_DNA"/>
</dbReference>
<name>A0A140DVY3_9FIRM</name>
<gene>
    <name evidence="1" type="ORF">AALO17_16760</name>
</gene>
<dbReference type="KEGG" id="fro:AALO17_16760"/>
<evidence type="ECO:0000313" key="2">
    <source>
        <dbReference type="Proteomes" id="UP000069771"/>
    </source>
</evidence>
<sequence>MGKIDKYAGCVNASINSGFSKQSMISVCFGIYCPFYFR</sequence>
<dbReference type="Proteomes" id="UP000069771">
    <property type="component" value="Chromosome"/>
</dbReference>
<accession>A0A140DVY3</accession>
<proteinExistence type="predicted"/>
<reference evidence="1 2" key="1">
    <citation type="journal article" date="2016" name="Gut Pathog.">
        <title>Whole genome sequencing of "Faecalibaculum rodentium" ALO17, isolated from C57BL/6J laboratory mouse feces.</title>
        <authorList>
            <person name="Lim S."/>
            <person name="Chang D.H."/>
            <person name="Ahn S."/>
            <person name="Kim B.C."/>
        </authorList>
    </citation>
    <scope>NUCLEOTIDE SEQUENCE [LARGE SCALE GENOMIC DNA]</scope>
    <source>
        <strain evidence="1 2">Alo17</strain>
    </source>
</reference>